<dbReference type="Proteomes" id="UP000215223">
    <property type="component" value="Unassembled WGS sequence"/>
</dbReference>
<feature type="region of interest" description="Disordered" evidence="1">
    <location>
        <begin position="18"/>
        <end position="144"/>
    </location>
</feature>
<gene>
    <name evidence="2" type="ORF">CFP71_43090</name>
</gene>
<feature type="compositionally biased region" description="Basic and acidic residues" evidence="1">
    <location>
        <begin position="24"/>
        <end position="39"/>
    </location>
</feature>
<keyword evidence="3" id="KW-1185">Reference proteome</keyword>
<name>A0A229QXL3_9PSEU</name>
<sequence>EAQQSAAAAAADGAAARAAAARASDADARARADAVEARKAANQAYSDATIAGRSATAAQADARAAQAAATQAQRDADAANTAASGAEKAAADANTAAENAQRHAESAAEAARNARNSAVEAGQAAGRAETAERERQDKAKAEDALREMRSTLQRLRDEAAKDPSLGDVVRAIDQLMGMIEHLLGQTLEYLAEHGDELLLLLENLAQTAVGAGLAYSGVVTAAGGAAVCAAEIAAAAGAGAGAGAVVAGVGAVPGALTGALTGLLICAMSGGPAIVGGVSQFIAGMAVAMDGLNKAATNVQNLGNNKNGSLEGKTDHVVYDPAVPNNGRPITDIDRVENGVLWEEKTAIDAQNIPDWVGKHVDKKLNSYLEARKHLQGYENAPIGLRFTQPGATPAFKAAVEKAVDTFRKANTSVRVMLDWK</sequence>
<feature type="compositionally biased region" description="Low complexity" evidence="1">
    <location>
        <begin position="107"/>
        <end position="128"/>
    </location>
</feature>
<feature type="compositionally biased region" description="Low complexity" evidence="1">
    <location>
        <begin position="51"/>
        <end position="99"/>
    </location>
</feature>
<dbReference type="AlphaFoldDB" id="A0A229QXL3"/>
<evidence type="ECO:0000313" key="2">
    <source>
        <dbReference type="EMBL" id="OXM39152.1"/>
    </source>
</evidence>
<evidence type="ECO:0000313" key="3">
    <source>
        <dbReference type="Proteomes" id="UP000215223"/>
    </source>
</evidence>
<proteinExistence type="predicted"/>
<comment type="caution">
    <text evidence="2">The sequence shown here is derived from an EMBL/GenBank/DDBJ whole genome shotgun (WGS) entry which is preliminary data.</text>
</comment>
<accession>A0A229QXL3</accession>
<feature type="non-terminal residue" evidence="2">
    <location>
        <position position="1"/>
    </location>
</feature>
<protein>
    <submittedName>
        <fullName evidence="2">Uncharacterized protein</fullName>
    </submittedName>
</protein>
<feature type="compositionally biased region" description="Basic and acidic residues" evidence="1">
    <location>
        <begin position="129"/>
        <end position="144"/>
    </location>
</feature>
<dbReference type="EMBL" id="NMQT01000393">
    <property type="protein sequence ID" value="OXM39152.1"/>
    <property type="molecule type" value="Genomic_DNA"/>
</dbReference>
<evidence type="ECO:0000256" key="1">
    <source>
        <dbReference type="SAM" id="MobiDB-lite"/>
    </source>
</evidence>
<organism evidence="2 3">
    <name type="scientific">Amycolatopsis thailandensis</name>
    <dbReference type="NCBI Taxonomy" id="589330"/>
    <lineage>
        <taxon>Bacteria</taxon>
        <taxon>Bacillati</taxon>
        <taxon>Actinomycetota</taxon>
        <taxon>Actinomycetes</taxon>
        <taxon>Pseudonocardiales</taxon>
        <taxon>Pseudonocardiaceae</taxon>
        <taxon>Amycolatopsis</taxon>
    </lineage>
</organism>
<reference evidence="2 3" key="1">
    <citation type="submission" date="2017-07" db="EMBL/GenBank/DDBJ databases">
        <title>Amycolatopsis thailandensis Genome sequencing and assembly.</title>
        <authorList>
            <person name="Kaur N."/>
            <person name="Mayilraj S."/>
        </authorList>
    </citation>
    <scope>NUCLEOTIDE SEQUENCE [LARGE SCALE GENOMIC DNA]</scope>
    <source>
        <strain evidence="2 3">JCM 16380</strain>
    </source>
</reference>